<sequence>MQSPTPLLDRITTDPRILAGKPVVRGLRISVEQLLKALAAGQTEADLLAEYPELELADFRAVLLFAADAVQGQRVYRLGVG</sequence>
<dbReference type="Pfam" id="PF04255">
    <property type="entry name" value="DUF433"/>
    <property type="match status" value="1"/>
</dbReference>
<evidence type="ECO:0000313" key="1">
    <source>
        <dbReference type="EMBL" id="MFD1872147.1"/>
    </source>
</evidence>
<proteinExistence type="predicted"/>
<keyword evidence="2" id="KW-1185">Reference proteome</keyword>
<dbReference type="InterPro" id="IPR007367">
    <property type="entry name" value="DUF433"/>
</dbReference>
<evidence type="ECO:0000313" key="2">
    <source>
        <dbReference type="Proteomes" id="UP001597197"/>
    </source>
</evidence>
<dbReference type="PANTHER" id="PTHR34849">
    <property type="entry name" value="SSL5025 PROTEIN"/>
    <property type="match status" value="1"/>
</dbReference>
<reference evidence="2" key="1">
    <citation type="journal article" date="2019" name="Int. J. Syst. Evol. Microbiol.">
        <title>The Global Catalogue of Microorganisms (GCM) 10K type strain sequencing project: providing services to taxonomists for standard genome sequencing and annotation.</title>
        <authorList>
            <consortium name="The Broad Institute Genomics Platform"/>
            <consortium name="The Broad Institute Genome Sequencing Center for Infectious Disease"/>
            <person name="Wu L."/>
            <person name="Ma J."/>
        </authorList>
    </citation>
    <scope>NUCLEOTIDE SEQUENCE [LARGE SCALE GENOMIC DNA]</scope>
    <source>
        <strain evidence="2">CGMCC 1.15795</strain>
    </source>
</reference>
<dbReference type="InterPro" id="IPR036388">
    <property type="entry name" value="WH-like_DNA-bd_sf"/>
</dbReference>
<name>A0ABW4QRF4_9BACT</name>
<dbReference type="RefSeq" id="WP_382312527.1">
    <property type="nucleotide sequence ID" value="NZ_JBHUFD010000002.1"/>
</dbReference>
<dbReference type="SUPFAM" id="SSF46689">
    <property type="entry name" value="Homeodomain-like"/>
    <property type="match status" value="1"/>
</dbReference>
<gene>
    <name evidence="1" type="ORF">ACFSDX_06900</name>
</gene>
<dbReference type="Gene3D" id="1.10.10.10">
    <property type="entry name" value="Winged helix-like DNA-binding domain superfamily/Winged helix DNA-binding domain"/>
    <property type="match status" value="1"/>
</dbReference>
<dbReference type="EMBL" id="JBHUFD010000002">
    <property type="protein sequence ID" value="MFD1872147.1"/>
    <property type="molecule type" value="Genomic_DNA"/>
</dbReference>
<organism evidence="1 2">
    <name type="scientific">Hymenobacter bucti</name>
    <dbReference type="NCBI Taxonomy" id="1844114"/>
    <lineage>
        <taxon>Bacteria</taxon>
        <taxon>Pseudomonadati</taxon>
        <taxon>Bacteroidota</taxon>
        <taxon>Cytophagia</taxon>
        <taxon>Cytophagales</taxon>
        <taxon>Hymenobacteraceae</taxon>
        <taxon>Hymenobacter</taxon>
    </lineage>
</organism>
<dbReference type="Proteomes" id="UP001597197">
    <property type="component" value="Unassembled WGS sequence"/>
</dbReference>
<dbReference type="PANTHER" id="PTHR34849:SF3">
    <property type="entry name" value="SSR2962 PROTEIN"/>
    <property type="match status" value="1"/>
</dbReference>
<dbReference type="InterPro" id="IPR009057">
    <property type="entry name" value="Homeodomain-like_sf"/>
</dbReference>
<protein>
    <submittedName>
        <fullName evidence="1">DUF433 domain-containing protein</fullName>
    </submittedName>
</protein>
<accession>A0ABW4QRF4</accession>
<comment type="caution">
    <text evidence="1">The sequence shown here is derived from an EMBL/GenBank/DDBJ whole genome shotgun (WGS) entry which is preliminary data.</text>
</comment>